<keyword evidence="2" id="KW-1185">Reference proteome</keyword>
<dbReference type="EMBL" id="BPLQ01000191">
    <property type="protein sequence ID" value="GIX68612.1"/>
    <property type="molecule type" value="Genomic_DNA"/>
</dbReference>
<sequence length="104" mass="12005">MSGKQAFAFITTANMKKVDQLEPITQKRPTQSETVAPENKIHLIKGWETILQIAFEFRESDENLQIEKKKTFARNGSITFRGILRAPFGESWSEAKLFLERFRG</sequence>
<dbReference type="Proteomes" id="UP001054837">
    <property type="component" value="Unassembled WGS sequence"/>
</dbReference>
<gene>
    <name evidence="1" type="ORF">CDAR_47461</name>
</gene>
<organism evidence="1 2">
    <name type="scientific">Caerostris darwini</name>
    <dbReference type="NCBI Taxonomy" id="1538125"/>
    <lineage>
        <taxon>Eukaryota</taxon>
        <taxon>Metazoa</taxon>
        <taxon>Ecdysozoa</taxon>
        <taxon>Arthropoda</taxon>
        <taxon>Chelicerata</taxon>
        <taxon>Arachnida</taxon>
        <taxon>Araneae</taxon>
        <taxon>Araneomorphae</taxon>
        <taxon>Entelegynae</taxon>
        <taxon>Araneoidea</taxon>
        <taxon>Araneidae</taxon>
        <taxon>Caerostris</taxon>
    </lineage>
</organism>
<name>A0AAV4M8Z4_9ARAC</name>
<proteinExistence type="predicted"/>
<evidence type="ECO:0000313" key="1">
    <source>
        <dbReference type="EMBL" id="GIX68612.1"/>
    </source>
</evidence>
<reference evidence="1 2" key="1">
    <citation type="submission" date="2021-06" db="EMBL/GenBank/DDBJ databases">
        <title>Caerostris darwini draft genome.</title>
        <authorList>
            <person name="Kono N."/>
            <person name="Arakawa K."/>
        </authorList>
    </citation>
    <scope>NUCLEOTIDE SEQUENCE [LARGE SCALE GENOMIC DNA]</scope>
</reference>
<dbReference type="AlphaFoldDB" id="A0AAV4M8Z4"/>
<protein>
    <submittedName>
        <fullName evidence="1">Uncharacterized protein</fullName>
    </submittedName>
</protein>
<evidence type="ECO:0000313" key="2">
    <source>
        <dbReference type="Proteomes" id="UP001054837"/>
    </source>
</evidence>
<accession>A0AAV4M8Z4</accession>
<comment type="caution">
    <text evidence="1">The sequence shown here is derived from an EMBL/GenBank/DDBJ whole genome shotgun (WGS) entry which is preliminary data.</text>
</comment>